<dbReference type="RefSeq" id="WP_405336751.1">
    <property type="nucleotide sequence ID" value="NZ_JBANFI010000001.1"/>
</dbReference>
<dbReference type="EMBL" id="JBANFI010000001">
    <property type="protein sequence ID" value="MFK7159856.1"/>
    <property type="molecule type" value="Genomic_DNA"/>
</dbReference>
<dbReference type="CDD" id="cd24155">
    <property type="entry name" value="NUDIX_ADPRase"/>
    <property type="match status" value="1"/>
</dbReference>
<evidence type="ECO:0000256" key="3">
    <source>
        <dbReference type="ARBA" id="ARBA00012453"/>
    </source>
</evidence>
<protein>
    <recommendedName>
        <fullName evidence="4">ADP-ribose pyrophosphatase</fullName>
        <ecNumber evidence="3">3.6.1.13</ecNumber>
    </recommendedName>
    <alternativeName>
        <fullName evidence="9">ADP-ribose diphosphatase</fullName>
    </alternativeName>
    <alternativeName>
        <fullName evidence="11">ADP-ribose phosphohydrolase</fullName>
    </alternativeName>
    <alternativeName>
        <fullName evidence="10">Adenosine diphosphoribose pyrophosphatase</fullName>
    </alternativeName>
</protein>
<gene>
    <name evidence="14" type="ORF">V6U78_02235</name>
</gene>
<keyword evidence="5" id="KW-0479">Metal-binding</keyword>
<sequence length="217" mass="24000">MTQDPPSAQVFQHQDVQYIAQESLYQGFTQLAAVELKHRRFAGGWTPALRREVLLRPNAVGVLAYDPWRDQVVLVEQFRIGARTDPLSPWLLELIAGLIEPGEEAEAVAHREAWEEAQLTLLSLEKITRYYSSPGVTDEQVDLFCALVDASQAATLAGLADEQEDIRVVCLPAAEALQQALSGRAANAMSLIALHWLALHAPRLKQQAQLLAHHDPA</sequence>
<dbReference type="PANTHER" id="PTHR11839:SF5">
    <property type="entry name" value="ADP-RIBOSE PYROPHOSPHATASE"/>
    <property type="match status" value="1"/>
</dbReference>
<keyword evidence="6" id="KW-0378">Hydrolase</keyword>
<comment type="cofactor">
    <cofactor evidence="1">
        <name>Mg(2+)</name>
        <dbReference type="ChEBI" id="CHEBI:18420"/>
    </cofactor>
</comment>
<evidence type="ECO:0000256" key="5">
    <source>
        <dbReference type="ARBA" id="ARBA00022723"/>
    </source>
</evidence>
<comment type="function">
    <text evidence="8">Acts on ADP-mannose and ADP-glucose as well as ADP-ribose. Prevents glycogen biosynthesis. The reaction catalyzed by this enzyme is a limiting step of the gluconeogenic process.</text>
</comment>
<comment type="similarity">
    <text evidence="2">Belongs to the Nudix hydrolase family. NudF subfamily.</text>
</comment>
<dbReference type="PANTHER" id="PTHR11839">
    <property type="entry name" value="UDP/ADP-SUGAR PYROPHOSPHATASE"/>
    <property type="match status" value="1"/>
</dbReference>
<dbReference type="InterPro" id="IPR015797">
    <property type="entry name" value="NUDIX_hydrolase-like_dom_sf"/>
</dbReference>
<dbReference type="NCBIfam" id="TIGR00052">
    <property type="entry name" value="nudix-type nucleoside diphosphatase, YffH/AdpP family"/>
    <property type="match status" value="1"/>
</dbReference>
<evidence type="ECO:0000256" key="4">
    <source>
        <dbReference type="ARBA" id="ARBA00013297"/>
    </source>
</evidence>
<evidence type="ECO:0000256" key="6">
    <source>
        <dbReference type="ARBA" id="ARBA00022801"/>
    </source>
</evidence>
<dbReference type="InterPro" id="IPR000086">
    <property type="entry name" value="NUDIX_hydrolase_dom"/>
</dbReference>
<evidence type="ECO:0000256" key="1">
    <source>
        <dbReference type="ARBA" id="ARBA00001946"/>
    </source>
</evidence>
<evidence type="ECO:0000256" key="2">
    <source>
        <dbReference type="ARBA" id="ARBA00007482"/>
    </source>
</evidence>
<dbReference type="InterPro" id="IPR004385">
    <property type="entry name" value="NDP_pyrophosphatase"/>
</dbReference>
<proteinExistence type="inferred from homology"/>
<accession>A0ABW8PU83</accession>
<dbReference type="Gene3D" id="3.90.79.10">
    <property type="entry name" value="Nucleoside Triphosphate Pyrophosphohydrolase"/>
    <property type="match status" value="1"/>
</dbReference>
<evidence type="ECO:0000256" key="12">
    <source>
        <dbReference type="ARBA" id="ARBA00049546"/>
    </source>
</evidence>
<evidence type="ECO:0000256" key="7">
    <source>
        <dbReference type="ARBA" id="ARBA00022842"/>
    </source>
</evidence>
<reference evidence="14 15" key="1">
    <citation type="submission" date="2024-02" db="EMBL/GenBank/DDBJ databases">
        <title>Marinospirillum sp. MEB 164 isolated from Lonar lake sediment.</title>
        <authorList>
            <person name="Joshi A."/>
            <person name="Thite S."/>
        </authorList>
    </citation>
    <scope>NUCLEOTIDE SEQUENCE [LARGE SCALE GENOMIC DNA]</scope>
    <source>
        <strain evidence="14 15">MEB164</strain>
    </source>
</reference>
<evidence type="ECO:0000256" key="11">
    <source>
        <dbReference type="ARBA" id="ARBA00033056"/>
    </source>
</evidence>
<keyword evidence="15" id="KW-1185">Reference proteome</keyword>
<evidence type="ECO:0000256" key="8">
    <source>
        <dbReference type="ARBA" id="ARBA00025164"/>
    </source>
</evidence>
<dbReference type="PROSITE" id="PS51462">
    <property type="entry name" value="NUDIX"/>
    <property type="match status" value="1"/>
</dbReference>
<evidence type="ECO:0000259" key="13">
    <source>
        <dbReference type="PROSITE" id="PS51462"/>
    </source>
</evidence>
<name>A0ABW8PU83_9GAMM</name>
<evidence type="ECO:0000313" key="15">
    <source>
        <dbReference type="Proteomes" id="UP001621714"/>
    </source>
</evidence>
<dbReference type="Pfam" id="PF00293">
    <property type="entry name" value="NUDIX"/>
    <property type="match status" value="1"/>
</dbReference>
<comment type="caution">
    <text evidence="14">The sequence shown here is derived from an EMBL/GenBank/DDBJ whole genome shotgun (WGS) entry which is preliminary data.</text>
</comment>
<keyword evidence="7" id="KW-0460">Magnesium</keyword>
<dbReference type="SUPFAM" id="SSF55811">
    <property type="entry name" value="Nudix"/>
    <property type="match status" value="1"/>
</dbReference>
<evidence type="ECO:0000313" key="14">
    <source>
        <dbReference type="EMBL" id="MFK7159856.1"/>
    </source>
</evidence>
<dbReference type="Proteomes" id="UP001621714">
    <property type="component" value="Unassembled WGS sequence"/>
</dbReference>
<evidence type="ECO:0000256" key="9">
    <source>
        <dbReference type="ARBA" id="ARBA00030162"/>
    </source>
</evidence>
<feature type="domain" description="Nudix hydrolase" evidence="13">
    <location>
        <begin position="55"/>
        <end position="193"/>
    </location>
</feature>
<dbReference type="EC" id="3.6.1.13" evidence="3"/>
<evidence type="ECO:0000256" key="10">
    <source>
        <dbReference type="ARBA" id="ARBA00030308"/>
    </source>
</evidence>
<comment type="catalytic activity">
    <reaction evidence="12">
        <text>ADP-D-ribose + H2O = D-ribose 5-phosphate + AMP + 2 H(+)</text>
        <dbReference type="Rhea" id="RHEA:10412"/>
        <dbReference type="ChEBI" id="CHEBI:15377"/>
        <dbReference type="ChEBI" id="CHEBI:15378"/>
        <dbReference type="ChEBI" id="CHEBI:57967"/>
        <dbReference type="ChEBI" id="CHEBI:78346"/>
        <dbReference type="ChEBI" id="CHEBI:456215"/>
        <dbReference type="EC" id="3.6.1.13"/>
    </reaction>
</comment>
<organism evidence="14 15">
    <name type="scientific">Marinospirillum alkalitolerans</name>
    <dbReference type="NCBI Taxonomy" id="3123374"/>
    <lineage>
        <taxon>Bacteria</taxon>
        <taxon>Pseudomonadati</taxon>
        <taxon>Pseudomonadota</taxon>
        <taxon>Gammaproteobacteria</taxon>
        <taxon>Oceanospirillales</taxon>
        <taxon>Oceanospirillaceae</taxon>
        <taxon>Marinospirillum</taxon>
    </lineage>
</organism>